<name>A0A1R2CJX2_9CILI</name>
<dbReference type="AlphaFoldDB" id="A0A1R2CJX2"/>
<comment type="caution">
    <text evidence="8">The sequence shown here is derived from an EMBL/GenBank/DDBJ whole genome shotgun (WGS) entry which is preliminary data.</text>
</comment>
<evidence type="ECO:0000256" key="3">
    <source>
        <dbReference type="ARBA" id="ARBA00023242"/>
    </source>
</evidence>
<evidence type="ECO:0000256" key="1">
    <source>
        <dbReference type="ARBA" id="ARBA00004123"/>
    </source>
</evidence>
<protein>
    <recommendedName>
        <fullName evidence="10">Pop1 N-terminal domain-containing protein</fullName>
    </recommendedName>
</protein>
<evidence type="ECO:0000259" key="7">
    <source>
        <dbReference type="Pfam" id="PF22770"/>
    </source>
</evidence>
<dbReference type="OrthoDB" id="442863at2759"/>
<dbReference type="Pfam" id="PF06978">
    <property type="entry name" value="POP1_N"/>
    <property type="match status" value="2"/>
</dbReference>
<keyword evidence="3" id="KW-0539">Nucleus</keyword>
<reference evidence="8 9" key="1">
    <citation type="submission" date="2016-11" db="EMBL/GenBank/DDBJ databases">
        <title>The macronuclear genome of Stentor coeruleus: a giant cell with tiny introns.</title>
        <authorList>
            <person name="Slabodnick M."/>
            <person name="Ruby J.G."/>
            <person name="Reiff S.B."/>
            <person name="Swart E.C."/>
            <person name="Gosai S."/>
            <person name="Prabakaran S."/>
            <person name="Witkowska E."/>
            <person name="Larue G.E."/>
            <person name="Fisher S."/>
            <person name="Freeman R.M."/>
            <person name="Gunawardena J."/>
            <person name="Chu W."/>
            <person name="Stover N.A."/>
            <person name="Gregory B.D."/>
            <person name="Nowacki M."/>
            <person name="Derisi J."/>
            <person name="Roy S.W."/>
            <person name="Marshall W.F."/>
            <person name="Sood P."/>
        </authorList>
    </citation>
    <scope>NUCLEOTIDE SEQUENCE [LARGE SCALE GENOMIC DNA]</scope>
    <source>
        <strain evidence="8">WM001</strain>
    </source>
</reference>
<dbReference type="GO" id="GO:0005655">
    <property type="term" value="C:nucleolar ribonuclease P complex"/>
    <property type="evidence" value="ECO:0007669"/>
    <property type="project" value="InterPro"/>
</dbReference>
<dbReference type="InterPro" id="IPR039182">
    <property type="entry name" value="Pop1"/>
</dbReference>
<accession>A0A1R2CJX2</accession>
<feature type="domain" description="POP1 C-terminal" evidence="7">
    <location>
        <begin position="595"/>
        <end position="689"/>
    </location>
</feature>
<keyword evidence="9" id="KW-1185">Reference proteome</keyword>
<evidence type="ECO:0000313" key="9">
    <source>
        <dbReference type="Proteomes" id="UP000187209"/>
    </source>
</evidence>
<feature type="domain" description="POPLD" evidence="6">
    <location>
        <begin position="453"/>
        <end position="544"/>
    </location>
</feature>
<sequence>MAKVSRKQSSLNARAKEEQAQIPESILKQHIPRVLDLETFLQARKLELDHFLTILSEKAPLGGKVGNKKSFQLLPKHMRRRAMSHNAYRVPIRNRVLSQCSATLKNPCRKLRRHVKSLIKQYMHRSEKGKWMENHIWHAKRMKMHNLWGYKIPLSLNDKGIRACYRYARSASLIHDSSYYSAFKVYDKSFVKNALNGDFTYNLRTKSLLVYKNKLICPADTFETSEAIVLIIHPAACCEIKNILQENDLKYEHAEDVLTFYRIRGPKSTQLISSVLNIKEQEIRQLLMSAGAFYNFKFPDGAVLTANIHRKLQRPKGFKPMNKYEKTNIVPEQPNYELLKYSMNWPEGFYKSIFWDDIMEYQKPCRVPQKITTRSAKSRYPDMKKFQKTQGVNKLQEKTEVPEKPEEKNLEDLSKEQENQILPEQSMEIDDEPQVLDCVEALLVYDKESFADGWDIYIKASDNQSLWRNFIYAGAKAVGLIEFSRVYFEQGRLFFPSDFPTTISYQEYSLDLAKTKIAEYFRRPSSKRMNYERIGSPYPFYSDWSFGTEEVSYSDLIPINIKCESRCPKQLAYICAPEPYDLMNTGEIKEPLHDKSQENSKITVKDLEKLRNIGTCRKIIGYVTSGGFSYDRTRGLGIGFIHSSARVFIGKKVLFRNPSSQFYHRCKLYQIQHSKVLFRNPSSQFYHRCKLYQIQHS</sequence>
<dbReference type="Pfam" id="PF22770">
    <property type="entry name" value="POP1_C"/>
    <property type="match status" value="1"/>
</dbReference>
<dbReference type="InterPro" id="IPR012590">
    <property type="entry name" value="POPLD_dom"/>
</dbReference>
<dbReference type="PANTHER" id="PTHR22731">
    <property type="entry name" value="RIBONUCLEASES P/MRP PROTEIN SUBUNIT POP1"/>
    <property type="match status" value="1"/>
</dbReference>
<dbReference type="InterPro" id="IPR055079">
    <property type="entry name" value="POP1_C"/>
</dbReference>
<feature type="domain" description="Pop1 N-terminal" evidence="5">
    <location>
        <begin position="40"/>
        <end position="103"/>
    </location>
</feature>
<dbReference type="InterPro" id="IPR009723">
    <property type="entry name" value="Pop1_N"/>
</dbReference>
<dbReference type="PANTHER" id="PTHR22731:SF3">
    <property type="entry name" value="RIBONUCLEASES P_MRP PROTEIN SUBUNIT POP1"/>
    <property type="match status" value="1"/>
</dbReference>
<evidence type="ECO:0000259" key="6">
    <source>
        <dbReference type="Pfam" id="PF08170"/>
    </source>
</evidence>
<dbReference type="Proteomes" id="UP000187209">
    <property type="component" value="Unassembled WGS sequence"/>
</dbReference>
<organism evidence="8 9">
    <name type="scientific">Stentor coeruleus</name>
    <dbReference type="NCBI Taxonomy" id="5963"/>
    <lineage>
        <taxon>Eukaryota</taxon>
        <taxon>Sar</taxon>
        <taxon>Alveolata</taxon>
        <taxon>Ciliophora</taxon>
        <taxon>Postciliodesmatophora</taxon>
        <taxon>Heterotrichea</taxon>
        <taxon>Heterotrichida</taxon>
        <taxon>Stentoridae</taxon>
        <taxon>Stentor</taxon>
    </lineage>
</organism>
<evidence type="ECO:0008006" key="10">
    <source>
        <dbReference type="Google" id="ProtNLM"/>
    </source>
</evidence>
<evidence type="ECO:0000256" key="2">
    <source>
        <dbReference type="ARBA" id="ARBA00022694"/>
    </source>
</evidence>
<feature type="compositionally biased region" description="Basic and acidic residues" evidence="4">
    <location>
        <begin position="395"/>
        <end position="415"/>
    </location>
</feature>
<evidence type="ECO:0000259" key="5">
    <source>
        <dbReference type="Pfam" id="PF06978"/>
    </source>
</evidence>
<proteinExistence type="predicted"/>
<comment type="subcellular location">
    <subcellularLocation>
        <location evidence="1">Nucleus</location>
    </subcellularLocation>
</comment>
<feature type="domain" description="Pop1 N-terminal" evidence="5">
    <location>
        <begin position="116"/>
        <end position="186"/>
    </location>
</feature>
<dbReference type="SUPFAM" id="SSF103025">
    <property type="entry name" value="Folate-binding domain"/>
    <property type="match status" value="1"/>
</dbReference>
<evidence type="ECO:0000313" key="8">
    <source>
        <dbReference type="EMBL" id="OMJ89260.1"/>
    </source>
</evidence>
<evidence type="ECO:0000256" key="4">
    <source>
        <dbReference type="SAM" id="MobiDB-lite"/>
    </source>
</evidence>
<dbReference type="EMBL" id="MPUH01000130">
    <property type="protein sequence ID" value="OMJ89260.1"/>
    <property type="molecule type" value="Genomic_DNA"/>
</dbReference>
<dbReference type="GO" id="GO:0000172">
    <property type="term" value="C:ribonuclease MRP complex"/>
    <property type="evidence" value="ECO:0007669"/>
    <property type="project" value="InterPro"/>
</dbReference>
<gene>
    <name evidence="8" type="ORF">SteCoe_8648</name>
</gene>
<dbReference type="GO" id="GO:0001682">
    <property type="term" value="P:tRNA 5'-leader removal"/>
    <property type="evidence" value="ECO:0007669"/>
    <property type="project" value="InterPro"/>
</dbReference>
<keyword evidence="2" id="KW-0819">tRNA processing</keyword>
<feature type="region of interest" description="Disordered" evidence="4">
    <location>
        <begin position="391"/>
        <end position="415"/>
    </location>
</feature>
<dbReference type="Pfam" id="PF08170">
    <property type="entry name" value="POPLD"/>
    <property type="match status" value="1"/>
</dbReference>